<evidence type="ECO:0000313" key="10">
    <source>
        <dbReference type="Proteomes" id="UP000567795"/>
    </source>
</evidence>
<dbReference type="SUPFAM" id="SSF52172">
    <property type="entry name" value="CheY-like"/>
    <property type="match status" value="1"/>
</dbReference>
<dbReference type="PROSITE" id="PS00622">
    <property type="entry name" value="HTH_LUXR_1"/>
    <property type="match status" value="1"/>
</dbReference>
<protein>
    <submittedName>
        <fullName evidence="9">DNA-binding NarL/FixJ family response regulator</fullName>
    </submittedName>
</protein>
<dbReference type="PROSITE" id="PS50043">
    <property type="entry name" value="HTH_LUXR_2"/>
    <property type="match status" value="1"/>
</dbReference>
<dbReference type="InterPro" id="IPR011006">
    <property type="entry name" value="CheY-like_superfamily"/>
</dbReference>
<dbReference type="Pfam" id="PF00196">
    <property type="entry name" value="GerE"/>
    <property type="match status" value="1"/>
</dbReference>
<dbReference type="CDD" id="cd06170">
    <property type="entry name" value="LuxR_C_like"/>
    <property type="match status" value="1"/>
</dbReference>
<evidence type="ECO:0000256" key="2">
    <source>
        <dbReference type="ARBA" id="ARBA00023015"/>
    </source>
</evidence>
<feature type="domain" description="Response regulatory" evidence="8">
    <location>
        <begin position="37"/>
        <end position="155"/>
    </location>
</feature>
<feature type="domain" description="HTH luxR-type" evidence="7">
    <location>
        <begin position="183"/>
        <end position="248"/>
    </location>
</feature>
<evidence type="ECO:0000256" key="3">
    <source>
        <dbReference type="ARBA" id="ARBA00023125"/>
    </source>
</evidence>
<dbReference type="InterPro" id="IPR001789">
    <property type="entry name" value="Sig_transdc_resp-reg_receiver"/>
</dbReference>
<keyword evidence="10" id="KW-1185">Reference proteome</keyword>
<dbReference type="CDD" id="cd17535">
    <property type="entry name" value="REC_NarL-like"/>
    <property type="match status" value="1"/>
</dbReference>
<comment type="caution">
    <text evidence="9">The sequence shown here is derived from an EMBL/GenBank/DDBJ whole genome shotgun (WGS) entry which is preliminary data.</text>
</comment>
<dbReference type="GO" id="GO:0003677">
    <property type="term" value="F:DNA binding"/>
    <property type="evidence" value="ECO:0007669"/>
    <property type="project" value="UniProtKB-KW"/>
</dbReference>
<keyword evidence="2" id="KW-0805">Transcription regulation</keyword>
<evidence type="ECO:0000259" key="8">
    <source>
        <dbReference type="PROSITE" id="PS50110"/>
    </source>
</evidence>
<accession>A0A852ZZ00</accession>
<keyword evidence="4" id="KW-0804">Transcription</keyword>
<feature type="modified residue" description="4-aspartylphosphate" evidence="5">
    <location>
        <position position="88"/>
    </location>
</feature>
<dbReference type="InterPro" id="IPR000792">
    <property type="entry name" value="Tscrpt_reg_LuxR_C"/>
</dbReference>
<keyword evidence="1 5" id="KW-0597">Phosphoprotein</keyword>
<dbReference type="SMART" id="SM00421">
    <property type="entry name" value="HTH_LUXR"/>
    <property type="match status" value="1"/>
</dbReference>
<dbReference type="GO" id="GO:0000160">
    <property type="term" value="P:phosphorelay signal transduction system"/>
    <property type="evidence" value="ECO:0007669"/>
    <property type="project" value="InterPro"/>
</dbReference>
<dbReference type="SMART" id="SM00448">
    <property type="entry name" value="REC"/>
    <property type="match status" value="1"/>
</dbReference>
<dbReference type="AlphaFoldDB" id="A0A852ZZ00"/>
<dbReference type="EMBL" id="JACBZD010000001">
    <property type="protein sequence ID" value="NYI06450.1"/>
    <property type="molecule type" value="Genomic_DNA"/>
</dbReference>
<dbReference type="InterPro" id="IPR058245">
    <property type="entry name" value="NreC/VraR/RcsB-like_REC"/>
</dbReference>
<evidence type="ECO:0000259" key="7">
    <source>
        <dbReference type="PROSITE" id="PS50043"/>
    </source>
</evidence>
<evidence type="ECO:0000256" key="6">
    <source>
        <dbReference type="SAM" id="MobiDB-lite"/>
    </source>
</evidence>
<dbReference type="GO" id="GO:0006355">
    <property type="term" value="P:regulation of DNA-templated transcription"/>
    <property type="evidence" value="ECO:0007669"/>
    <property type="project" value="InterPro"/>
</dbReference>
<name>A0A852ZZ00_9ACTN</name>
<dbReference type="Proteomes" id="UP000567795">
    <property type="component" value="Unassembled WGS sequence"/>
</dbReference>
<feature type="compositionally biased region" description="Basic and acidic residues" evidence="6">
    <location>
        <begin position="10"/>
        <end position="29"/>
    </location>
</feature>
<dbReference type="PROSITE" id="PS50110">
    <property type="entry name" value="RESPONSE_REGULATORY"/>
    <property type="match status" value="1"/>
</dbReference>
<proteinExistence type="predicted"/>
<dbReference type="PRINTS" id="PR00038">
    <property type="entry name" value="HTHLUXR"/>
</dbReference>
<dbReference type="PANTHER" id="PTHR43214">
    <property type="entry name" value="TWO-COMPONENT RESPONSE REGULATOR"/>
    <property type="match status" value="1"/>
</dbReference>
<dbReference type="Pfam" id="PF00072">
    <property type="entry name" value="Response_reg"/>
    <property type="match status" value="1"/>
</dbReference>
<dbReference type="InterPro" id="IPR016032">
    <property type="entry name" value="Sig_transdc_resp-reg_C-effctor"/>
</dbReference>
<dbReference type="PANTHER" id="PTHR43214:SF24">
    <property type="entry name" value="TRANSCRIPTIONAL REGULATORY PROTEIN NARL-RELATED"/>
    <property type="match status" value="1"/>
</dbReference>
<dbReference type="InterPro" id="IPR039420">
    <property type="entry name" value="WalR-like"/>
</dbReference>
<evidence type="ECO:0000313" key="9">
    <source>
        <dbReference type="EMBL" id="NYI06450.1"/>
    </source>
</evidence>
<evidence type="ECO:0000256" key="4">
    <source>
        <dbReference type="ARBA" id="ARBA00023163"/>
    </source>
</evidence>
<evidence type="ECO:0000256" key="1">
    <source>
        <dbReference type="ARBA" id="ARBA00022553"/>
    </source>
</evidence>
<gene>
    <name evidence="9" type="ORF">FHU37_003393</name>
</gene>
<organism evidence="9 10">
    <name type="scientific">Allostreptomyces psammosilenae</name>
    <dbReference type="NCBI Taxonomy" id="1892865"/>
    <lineage>
        <taxon>Bacteria</taxon>
        <taxon>Bacillati</taxon>
        <taxon>Actinomycetota</taxon>
        <taxon>Actinomycetes</taxon>
        <taxon>Kitasatosporales</taxon>
        <taxon>Streptomycetaceae</taxon>
        <taxon>Allostreptomyces</taxon>
    </lineage>
</organism>
<sequence>MNDPTTATREPVREPVHEPVHAPFHEPVRERGSGPIRVLVADDQALLRGSFRVLLETSPGLVVVGEAGTGAQAVELARRERPDVVLMDVRMPEMDGIEATRRIRSAPETAAVSVLILTTFDLDAYVYAALRAGASGFLLKDTPPADLLAAIGVVASGEALLAPTVTRRLIAEFARLPEPGRPLGRELDGTTEREREVLTLIARGLSNTEIAEHLHLSPATVKTHVGHLLTKLQARDRTQLVIAAYESGLVTAAHRPGR</sequence>
<keyword evidence="3 9" id="KW-0238">DNA-binding</keyword>
<evidence type="ECO:0000256" key="5">
    <source>
        <dbReference type="PROSITE-ProRule" id="PRU00169"/>
    </source>
</evidence>
<dbReference type="Gene3D" id="3.40.50.2300">
    <property type="match status" value="1"/>
</dbReference>
<reference evidence="9 10" key="1">
    <citation type="submission" date="2020-07" db="EMBL/GenBank/DDBJ databases">
        <title>Sequencing the genomes of 1000 actinobacteria strains.</title>
        <authorList>
            <person name="Klenk H.-P."/>
        </authorList>
    </citation>
    <scope>NUCLEOTIDE SEQUENCE [LARGE SCALE GENOMIC DNA]</scope>
    <source>
        <strain evidence="9 10">DSM 42178</strain>
    </source>
</reference>
<feature type="region of interest" description="Disordered" evidence="6">
    <location>
        <begin position="1"/>
        <end position="29"/>
    </location>
</feature>
<dbReference type="SUPFAM" id="SSF46894">
    <property type="entry name" value="C-terminal effector domain of the bipartite response regulators"/>
    <property type="match status" value="1"/>
</dbReference>